<dbReference type="PROSITE" id="PS50076">
    <property type="entry name" value="DNAJ_2"/>
    <property type="match status" value="1"/>
</dbReference>
<dbReference type="GO" id="GO:0003677">
    <property type="term" value="F:DNA binding"/>
    <property type="evidence" value="ECO:0007669"/>
    <property type="project" value="UniProtKB-KW"/>
</dbReference>
<evidence type="ECO:0000313" key="5">
    <source>
        <dbReference type="EMBL" id="SMF96650.1"/>
    </source>
</evidence>
<dbReference type="InterPro" id="IPR002939">
    <property type="entry name" value="DnaJ_C"/>
</dbReference>
<dbReference type="SUPFAM" id="SSF49493">
    <property type="entry name" value="HSP40/DnaJ peptide-binding domain"/>
    <property type="match status" value="2"/>
</dbReference>
<gene>
    <name evidence="5" type="ORF">SAMN02949497_4056</name>
</gene>
<organism evidence="5 6">
    <name type="scientific">Methylomagnum ishizawai</name>
    <dbReference type="NCBI Taxonomy" id="1760988"/>
    <lineage>
        <taxon>Bacteria</taxon>
        <taxon>Pseudomonadati</taxon>
        <taxon>Pseudomonadota</taxon>
        <taxon>Gammaproteobacteria</taxon>
        <taxon>Methylococcales</taxon>
        <taxon>Methylococcaceae</taxon>
        <taxon>Methylomagnum</taxon>
    </lineage>
</organism>
<keyword evidence="2 5" id="KW-0238">DNA-binding</keyword>
<dbReference type="PANTHER" id="PTHR43096">
    <property type="entry name" value="DNAJ HOMOLOG 1, MITOCHONDRIAL-RELATED"/>
    <property type="match status" value="1"/>
</dbReference>
<dbReference type="InterPro" id="IPR001623">
    <property type="entry name" value="DnaJ_domain"/>
</dbReference>
<dbReference type="GO" id="GO:0005737">
    <property type="term" value="C:cytoplasm"/>
    <property type="evidence" value="ECO:0007669"/>
    <property type="project" value="TreeGrafter"/>
</dbReference>
<evidence type="ECO:0000256" key="2">
    <source>
        <dbReference type="ARBA" id="ARBA00023125"/>
    </source>
</evidence>
<proteinExistence type="predicted"/>
<evidence type="ECO:0000313" key="6">
    <source>
        <dbReference type="Proteomes" id="UP000192923"/>
    </source>
</evidence>
<dbReference type="SUPFAM" id="SSF46565">
    <property type="entry name" value="Chaperone J-domain"/>
    <property type="match status" value="1"/>
</dbReference>
<evidence type="ECO:0000256" key="3">
    <source>
        <dbReference type="ARBA" id="ARBA00023186"/>
    </source>
</evidence>
<dbReference type="RefSeq" id="WP_085215514.1">
    <property type="nucleotide sequence ID" value="NZ_FXAM01000001.1"/>
</dbReference>
<dbReference type="Pfam" id="PF01556">
    <property type="entry name" value="DnaJ_C"/>
    <property type="match status" value="1"/>
</dbReference>
<dbReference type="InterPro" id="IPR036869">
    <property type="entry name" value="J_dom_sf"/>
</dbReference>
<name>A0A1Y6D2N2_9GAMM</name>
<feature type="domain" description="J" evidence="4">
    <location>
        <begin position="5"/>
        <end position="69"/>
    </location>
</feature>
<dbReference type="CDD" id="cd10747">
    <property type="entry name" value="DnaJ_C"/>
    <property type="match status" value="1"/>
</dbReference>
<dbReference type="Proteomes" id="UP000192923">
    <property type="component" value="Unassembled WGS sequence"/>
</dbReference>
<reference evidence="5 6" key="1">
    <citation type="submission" date="2016-12" db="EMBL/GenBank/DDBJ databases">
        <authorList>
            <person name="Song W.-J."/>
            <person name="Kurnit D.M."/>
        </authorList>
    </citation>
    <scope>NUCLEOTIDE SEQUENCE [LARGE SCALE GENOMIC DNA]</scope>
    <source>
        <strain evidence="5 6">175</strain>
    </source>
</reference>
<evidence type="ECO:0000256" key="1">
    <source>
        <dbReference type="ARBA" id="ARBA00022490"/>
    </source>
</evidence>
<dbReference type="GO" id="GO:0051082">
    <property type="term" value="F:unfolded protein binding"/>
    <property type="evidence" value="ECO:0007669"/>
    <property type="project" value="InterPro"/>
</dbReference>
<dbReference type="FunFam" id="2.60.260.20:FF:000013">
    <property type="entry name" value="DnaJ subfamily B member 11"/>
    <property type="match status" value="1"/>
</dbReference>
<dbReference type="AlphaFoldDB" id="A0A1Y6D2N2"/>
<dbReference type="STRING" id="1760988.SAMN02949497_4056"/>
<accession>A0A1Y6D2N2</accession>
<dbReference type="GO" id="GO:0042026">
    <property type="term" value="P:protein refolding"/>
    <property type="evidence" value="ECO:0007669"/>
    <property type="project" value="TreeGrafter"/>
</dbReference>
<dbReference type="Gene3D" id="1.10.287.110">
    <property type="entry name" value="DnaJ domain"/>
    <property type="match status" value="1"/>
</dbReference>
<dbReference type="PRINTS" id="PR00625">
    <property type="entry name" value="JDOMAIN"/>
</dbReference>
<dbReference type="Pfam" id="PF00226">
    <property type="entry name" value="DnaJ"/>
    <property type="match status" value="1"/>
</dbReference>
<protein>
    <submittedName>
        <fullName evidence="5">Curved DNA-binding protein</fullName>
    </submittedName>
</protein>
<sequence>MQFKDYYQTLGVARTATAADIKKAFRKLARKYHPDVSKEKDAEQRMQELNEAYTVLSDPEKRAAYDQVGRGYQPGQDFRPPPDWDAGFEFAGQGSGPGEAADFSDFFSELFGRRSRSGGGFGKRGDGFRAAGADHHSKVMLDLEDAFRGATRRVSLRAPRLDGQGHLVMDNRDLTVKIPKGIRAGQTIRLAGQGAPGSGGAAAGDLLLEVHFQPHPRFRVAGGDLHLDLPVAPWEAALGAVIAVEMPDGPLKVRIPAGAQSGQVLRVRGKGIPSQPPGDLLIAIRVVLPPADSPKARELYERMARELAFDPRQHGSHDHA</sequence>
<dbReference type="CDD" id="cd06257">
    <property type="entry name" value="DnaJ"/>
    <property type="match status" value="1"/>
</dbReference>
<dbReference type="SMART" id="SM00271">
    <property type="entry name" value="DnaJ"/>
    <property type="match status" value="1"/>
</dbReference>
<keyword evidence="3" id="KW-0143">Chaperone</keyword>
<dbReference type="EMBL" id="FXAM01000001">
    <property type="protein sequence ID" value="SMF96650.1"/>
    <property type="molecule type" value="Genomic_DNA"/>
</dbReference>
<dbReference type="Gene3D" id="2.60.260.20">
    <property type="entry name" value="Urease metallochaperone UreE, N-terminal domain"/>
    <property type="match status" value="2"/>
</dbReference>
<keyword evidence="1" id="KW-0963">Cytoplasm</keyword>
<dbReference type="OrthoDB" id="9779889at2"/>
<evidence type="ECO:0000259" key="4">
    <source>
        <dbReference type="PROSITE" id="PS50076"/>
    </source>
</evidence>
<dbReference type="FunFam" id="2.60.260.20:FF:000008">
    <property type="entry name" value="Curved DNA-binding protein"/>
    <property type="match status" value="1"/>
</dbReference>
<dbReference type="PANTHER" id="PTHR43096:SF52">
    <property type="entry name" value="DNAJ HOMOLOG 1, MITOCHONDRIAL-RELATED"/>
    <property type="match status" value="1"/>
</dbReference>
<dbReference type="InterPro" id="IPR008971">
    <property type="entry name" value="HSP40/DnaJ_pept-bd"/>
</dbReference>
<keyword evidence="6" id="KW-1185">Reference proteome</keyword>